<proteinExistence type="predicted"/>
<feature type="transmembrane region" description="Helical" evidence="1">
    <location>
        <begin position="86"/>
        <end position="107"/>
    </location>
</feature>
<organism evidence="3 4">
    <name type="scientific">Pontiella desulfatans</name>
    <dbReference type="NCBI Taxonomy" id="2750659"/>
    <lineage>
        <taxon>Bacteria</taxon>
        <taxon>Pseudomonadati</taxon>
        <taxon>Kiritimatiellota</taxon>
        <taxon>Kiritimatiellia</taxon>
        <taxon>Kiritimatiellales</taxon>
        <taxon>Pontiellaceae</taxon>
        <taxon>Pontiella</taxon>
    </lineage>
</organism>
<keyword evidence="1" id="KW-1133">Transmembrane helix</keyword>
<gene>
    <name evidence="3" type="ORF">PDESU_05751</name>
</gene>
<dbReference type="InterPro" id="IPR036291">
    <property type="entry name" value="NAD(P)-bd_dom_sf"/>
</dbReference>
<evidence type="ECO:0000313" key="3">
    <source>
        <dbReference type="EMBL" id="VGO17156.1"/>
    </source>
</evidence>
<dbReference type="AlphaFoldDB" id="A0A6C2UD68"/>
<dbReference type="EMBL" id="CAAHFG010000004">
    <property type="protein sequence ID" value="VGO17156.1"/>
    <property type="molecule type" value="Genomic_DNA"/>
</dbReference>
<dbReference type="SUPFAM" id="SSF51735">
    <property type="entry name" value="NAD(P)-binding Rossmann-fold domains"/>
    <property type="match status" value="1"/>
</dbReference>
<evidence type="ECO:0000313" key="4">
    <source>
        <dbReference type="Proteomes" id="UP000366872"/>
    </source>
</evidence>
<evidence type="ECO:0000259" key="2">
    <source>
        <dbReference type="Pfam" id="PF02026"/>
    </source>
</evidence>
<keyword evidence="4" id="KW-1185">Reference proteome</keyword>
<dbReference type="Gene3D" id="3.40.50.720">
    <property type="entry name" value="NAD(P)-binding Rossmann-like Domain"/>
    <property type="match status" value="1"/>
</dbReference>
<dbReference type="Proteomes" id="UP000366872">
    <property type="component" value="Unassembled WGS sequence"/>
</dbReference>
<sequence length="624" mass="70147">MKKNAFGCWWSQMVYRAWSSTPRQIIVLIGAFALIVAFGAVLLCLPYFEFGAKDLGDNPWWVSFMHATCPDYLGETTGWSRVLDFFVTYGGWFVLQGVFVSILVNALDRRGQRTLEGDARCRFKDGHGVVLGWGAMGVSVVEKLAKPGRKVIILSQENAEEVREQLRTEFDCPECAVDPRKVFVFRGSLDSNTDLKALNVAGADEVVVLGDRNVRGNDSRNLQAATRIAELRDARKMEGKVTIHIHIDDLRSYDLIQDIDIPSGRQGVANFHPFNFCEDWARRIWCAIPGGSTAHVYPPLAYAPEVARKESSAYVHLFVLGFGQMGQAIAVQAARIAHYASGRKTKITVVDSKLEAREVSFRSHCAIDAMPDIEFTFLKAYAESATVRDKLAEAADDPNQILSVAVCFSDPDASMSTALSLPAPVITGDNPVYVRQETRSGLSSLAQKIKDQKRWKDIRFFGTLDECYGLVPGQDKIAEQIHNSYIEQAKAEGWYDPEKPSFHPWKSLAEHYRWSNRYQSDAFLERIRAFGYSLQPVSASETISRFPLEQLELLAETEHDRWWAERLLAGWTPGDRNDDLRQHPNLVPYEGLDEPTKEYDRDAIRNMPSLIQDNFGMGLVRGGS</sequence>
<feature type="transmembrane region" description="Helical" evidence="1">
    <location>
        <begin position="25"/>
        <end position="48"/>
    </location>
</feature>
<name>A0A6C2UD68_PONDE</name>
<protein>
    <recommendedName>
        <fullName evidence="2">Ryanodine receptor Ryr domain-containing protein</fullName>
    </recommendedName>
</protein>
<feature type="domain" description="Ryanodine receptor Ryr" evidence="2">
    <location>
        <begin position="550"/>
        <end position="607"/>
    </location>
</feature>
<dbReference type="Pfam" id="PF02026">
    <property type="entry name" value="RyR"/>
    <property type="match status" value="1"/>
</dbReference>
<dbReference type="InterPro" id="IPR003032">
    <property type="entry name" value="Ryanodine_rcpt"/>
</dbReference>
<keyword evidence="1" id="KW-0812">Transmembrane</keyword>
<accession>A0A6C2UD68</accession>
<dbReference type="RefSeq" id="WP_136082650.1">
    <property type="nucleotide sequence ID" value="NZ_CAAHFG010000004.1"/>
</dbReference>
<reference evidence="3 4" key="1">
    <citation type="submission" date="2019-04" db="EMBL/GenBank/DDBJ databases">
        <authorList>
            <person name="Van Vliet M D."/>
        </authorList>
    </citation>
    <scope>NUCLEOTIDE SEQUENCE [LARGE SCALE GENOMIC DNA]</scope>
    <source>
        <strain evidence="3 4">F1</strain>
    </source>
</reference>
<dbReference type="Gene3D" id="6.20.350.10">
    <property type="match status" value="1"/>
</dbReference>
<evidence type="ECO:0000256" key="1">
    <source>
        <dbReference type="SAM" id="Phobius"/>
    </source>
</evidence>
<keyword evidence="1" id="KW-0472">Membrane</keyword>